<keyword evidence="2" id="KW-1185">Reference proteome</keyword>
<name>A0A1I2A241_9FIRM</name>
<dbReference type="STRING" id="1123323.SAMN05216245_10519"/>
<evidence type="ECO:0000313" key="2">
    <source>
        <dbReference type="Proteomes" id="UP000198896"/>
    </source>
</evidence>
<protein>
    <submittedName>
        <fullName evidence="1">Uncharacterized protein</fullName>
    </submittedName>
</protein>
<dbReference type="OrthoDB" id="9888005at2"/>
<dbReference type="EMBL" id="FONL01000005">
    <property type="protein sequence ID" value="SFE38055.1"/>
    <property type="molecule type" value="Genomic_DNA"/>
</dbReference>
<sequence>MMEKAKRDVVFLVKIYDSTGRLLPIVTAFATRKGAEDHVHKFLPTDRFNEGAFACKAEIVETEVGD</sequence>
<accession>A0A1I2A241</accession>
<evidence type="ECO:0000313" key="1">
    <source>
        <dbReference type="EMBL" id="SFE38055.1"/>
    </source>
</evidence>
<proteinExistence type="predicted"/>
<dbReference type="Proteomes" id="UP000198896">
    <property type="component" value="Unassembled WGS sequence"/>
</dbReference>
<dbReference type="AlphaFoldDB" id="A0A1I2A241"/>
<gene>
    <name evidence="1" type="ORF">SAMN05216245_10519</name>
</gene>
<organism evidence="1 2">
    <name type="scientific">Succiniclasticum ruminis DSM 9236</name>
    <dbReference type="NCBI Taxonomy" id="1123323"/>
    <lineage>
        <taxon>Bacteria</taxon>
        <taxon>Bacillati</taxon>
        <taxon>Bacillota</taxon>
        <taxon>Negativicutes</taxon>
        <taxon>Acidaminococcales</taxon>
        <taxon>Acidaminococcaceae</taxon>
        <taxon>Succiniclasticum</taxon>
    </lineage>
</organism>
<reference evidence="1 2" key="1">
    <citation type="submission" date="2016-10" db="EMBL/GenBank/DDBJ databases">
        <authorList>
            <person name="de Groot N.N."/>
        </authorList>
    </citation>
    <scope>NUCLEOTIDE SEQUENCE [LARGE SCALE GENOMIC DNA]</scope>
    <source>
        <strain evidence="1 2">DSM 9236</strain>
    </source>
</reference>
<dbReference type="RefSeq" id="WP_143089398.1">
    <property type="nucleotide sequence ID" value="NZ_FONL01000005.1"/>
</dbReference>